<organism evidence="2 3">
    <name type="scientific">Scyliorhinus torazame</name>
    <name type="common">Cloudy catshark</name>
    <name type="synonym">Catulus torazame</name>
    <dbReference type="NCBI Taxonomy" id="75743"/>
    <lineage>
        <taxon>Eukaryota</taxon>
        <taxon>Metazoa</taxon>
        <taxon>Chordata</taxon>
        <taxon>Craniata</taxon>
        <taxon>Vertebrata</taxon>
        <taxon>Chondrichthyes</taxon>
        <taxon>Elasmobranchii</taxon>
        <taxon>Galeomorphii</taxon>
        <taxon>Galeoidea</taxon>
        <taxon>Carcharhiniformes</taxon>
        <taxon>Scyliorhinidae</taxon>
        <taxon>Scyliorhinus</taxon>
    </lineage>
</organism>
<comment type="caution">
    <text evidence="2">The sequence shown here is derived from an EMBL/GenBank/DDBJ whole genome shotgun (WGS) entry which is preliminary data.</text>
</comment>
<dbReference type="STRING" id="75743.A0A401QE74"/>
<accession>A0A401QE74</accession>
<feature type="region of interest" description="Disordered" evidence="1">
    <location>
        <begin position="231"/>
        <end position="268"/>
    </location>
</feature>
<dbReference type="AlphaFoldDB" id="A0A401QE74"/>
<dbReference type="EMBL" id="BFAA01045598">
    <property type="protein sequence ID" value="GCB83676.1"/>
    <property type="molecule type" value="Genomic_DNA"/>
</dbReference>
<gene>
    <name evidence="2" type="ORF">scyTo_0024405</name>
</gene>
<name>A0A401QE74_SCYTO</name>
<dbReference type="Proteomes" id="UP000288216">
    <property type="component" value="Unassembled WGS sequence"/>
</dbReference>
<feature type="non-terminal residue" evidence="2">
    <location>
        <position position="1"/>
    </location>
</feature>
<feature type="compositionally biased region" description="Basic and acidic residues" evidence="1">
    <location>
        <begin position="239"/>
        <end position="254"/>
    </location>
</feature>
<reference evidence="2 3" key="1">
    <citation type="journal article" date="2018" name="Nat. Ecol. Evol.">
        <title>Shark genomes provide insights into elasmobranch evolution and the origin of vertebrates.</title>
        <authorList>
            <person name="Hara Y"/>
            <person name="Yamaguchi K"/>
            <person name="Onimaru K"/>
            <person name="Kadota M"/>
            <person name="Koyanagi M"/>
            <person name="Keeley SD"/>
            <person name="Tatsumi K"/>
            <person name="Tanaka K"/>
            <person name="Motone F"/>
            <person name="Kageyama Y"/>
            <person name="Nozu R"/>
            <person name="Adachi N"/>
            <person name="Nishimura O"/>
            <person name="Nakagawa R"/>
            <person name="Tanegashima C"/>
            <person name="Kiyatake I"/>
            <person name="Matsumoto R"/>
            <person name="Murakumo K"/>
            <person name="Nishida K"/>
            <person name="Terakita A"/>
            <person name="Kuratani S"/>
            <person name="Sato K"/>
            <person name="Hyodo S Kuraku.S."/>
        </authorList>
    </citation>
    <scope>NUCLEOTIDE SEQUENCE [LARGE SCALE GENOMIC DNA]</scope>
</reference>
<proteinExistence type="predicted"/>
<evidence type="ECO:0000313" key="3">
    <source>
        <dbReference type="Proteomes" id="UP000288216"/>
    </source>
</evidence>
<evidence type="ECO:0000313" key="2">
    <source>
        <dbReference type="EMBL" id="GCB83676.1"/>
    </source>
</evidence>
<evidence type="ECO:0000256" key="1">
    <source>
        <dbReference type="SAM" id="MobiDB-lite"/>
    </source>
</evidence>
<protein>
    <submittedName>
        <fullName evidence="2">Uncharacterized protein</fullName>
    </submittedName>
</protein>
<dbReference type="OrthoDB" id="9447519at2759"/>
<keyword evidence="3" id="KW-1185">Reference proteome</keyword>
<feature type="region of interest" description="Disordered" evidence="1">
    <location>
        <begin position="282"/>
        <end position="301"/>
    </location>
</feature>
<sequence length="364" mass="40389">NKIDLYLEVLKDVAHMLDGGGTEGRKEVAPLEARSGTKGPPSIRSIISSLMGGIRTLSILPQRRLPPFLTERRLDSKRLSAFLYNISLYLQNNDLQDLAEESLTLTVLDAGGMDVNPPPRATVELKDLFVSLRASRNLGSLIELLQSILDFFTQHQLFRWFWQKQNWEAIVGLIEMVTQTLLSGTYEQARAAIQELICSLMEQRDCAINVDWLESLGKLFDLRDWKSAVNLQSHGPPSRTERLRPWNRSPESESGRNPAPTGSGPAKSTDAVQNLLHILSKPGVRRSGSDGGPSASRSQTTWGEEILWDGLEELKQNIIRKVGTSVYTNFKRKVSQMTGSLANEVTSVIGIPQPDQDGKCAVGK</sequence>